<dbReference type="InterPro" id="IPR009597">
    <property type="entry name" value="DUF1206"/>
</dbReference>
<dbReference type="RefSeq" id="WP_369244789.1">
    <property type="nucleotide sequence ID" value="NZ_CP163443.1"/>
</dbReference>
<feature type="transmembrane region" description="Helical" evidence="2">
    <location>
        <begin position="77"/>
        <end position="96"/>
    </location>
</feature>
<feature type="transmembrane region" description="Helical" evidence="2">
    <location>
        <begin position="117"/>
        <end position="136"/>
    </location>
</feature>
<evidence type="ECO:0000256" key="1">
    <source>
        <dbReference type="SAM" id="MobiDB-lite"/>
    </source>
</evidence>
<accession>A0AB39RCQ2</accession>
<feature type="region of interest" description="Disordered" evidence="1">
    <location>
        <begin position="1"/>
        <end position="24"/>
    </location>
</feature>
<feature type="domain" description="DUF1206" evidence="3">
    <location>
        <begin position="208"/>
        <end position="276"/>
    </location>
</feature>
<feature type="transmembrane region" description="Helical" evidence="2">
    <location>
        <begin position="156"/>
        <end position="179"/>
    </location>
</feature>
<feature type="compositionally biased region" description="Basic residues" evidence="1">
    <location>
        <begin position="1"/>
        <end position="12"/>
    </location>
</feature>
<evidence type="ECO:0000259" key="3">
    <source>
        <dbReference type="Pfam" id="PF06724"/>
    </source>
</evidence>
<protein>
    <submittedName>
        <fullName evidence="4">DUF1206 domain-containing protein</fullName>
    </submittedName>
</protein>
<name>A0AB39RCQ2_9ACTN</name>
<feature type="transmembrane region" description="Helical" evidence="2">
    <location>
        <begin position="39"/>
        <end position="57"/>
    </location>
</feature>
<dbReference type="AlphaFoldDB" id="A0AB39RCQ2"/>
<feature type="transmembrane region" description="Helical" evidence="2">
    <location>
        <begin position="200"/>
        <end position="230"/>
    </location>
</feature>
<gene>
    <name evidence="4" type="ORF">AB5J53_07285</name>
</gene>
<dbReference type="EMBL" id="CP163443">
    <property type="protein sequence ID" value="XDQ51458.1"/>
    <property type="molecule type" value="Genomic_DNA"/>
</dbReference>
<dbReference type="Pfam" id="PF06724">
    <property type="entry name" value="DUF1206"/>
    <property type="match status" value="3"/>
</dbReference>
<evidence type="ECO:0000313" key="4">
    <source>
        <dbReference type="EMBL" id="XDQ51458.1"/>
    </source>
</evidence>
<reference evidence="4" key="1">
    <citation type="submission" date="2024-07" db="EMBL/GenBank/DDBJ databases">
        <authorList>
            <person name="Yu S.T."/>
        </authorList>
    </citation>
    <scope>NUCLEOTIDE SEQUENCE</scope>
    <source>
        <strain evidence="4">R41</strain>
    </source>
</reference>
<evidence type="ECO:0000256" key="2">
    <source>
        <dbReference type="SAM" id="Phobius"/>
    </source>
</evidence>
<feature type="transmembrane region" description="Helical" evidence="2">
    <location>
        <begin position="250"/>
        <end position="271"/>
    </location>
</feature>
<sequence>MTTSRVHGRRRAARPDTRRSAERQTLTAAGRAGFAARGVVYVLIGVLAVRIALGSGGESADRQGALAQIAAQPFGKAMLWALVVGFGCMALWRGARAVLGRGPRRKAAPRVLDGGRALFYAAICWATAAYAAGGSQGSSGNAKSQDWTASALKLPYGRALVGAAGCLLIGIGAVLAGRAAMRRFLRQLDTGTMSHGTQQVVTALGVGGGVARGVVFAAAGIFILVAAIRFDPHEAKGVDATLRSFAQTSVGPWLLIAVAIGLVLFGAFSFASARWRRL</sequence>
<feature type="domain" description="DUF1206" evidence="3">
    <location>
        <begin position="32"/>
        <end position="99"/>
    </location>
</feature>
<organism evidence="4">
    <name type="scientific">Streptomyces sp. R41</name>
    <dbReference type="NCBI Taxonomy" id="3238632"/>
    <lineage>
        <taxon>Bacteria</taxon>
        <taxon>Bacillati</taxon>
        <taxon>Actinomycetota</taxon>
        <taxon>Actinomycetes</taxon>
        <taxon>Kitasatosporales</taxon>
        <taxon>Streptomycetaceae</taxon>
        <taxon>Streptomyces</taxon>
    </lineage>
</organism>
<keyword evidence="2" id="KW-0812">Transmembrane</keyword>
<keyword evidence="2" id="KW-0472">Membrane</keyword>
<feature type="domain" description="DUF1206" evidence="3">
    <location>
        <begin position="115"/>
        <end position="181"/>
    </location>
</feature>
<feature type="compositionally biased region" description="Basic and acidic residues" evidence="1">
    <location>
        <begin position="13"/>
        <end position="22"/>
    </location>
</feature>
<proteinExistence type="predicted"/>
<keyword evidence="2" id="KW-1133">Transmembrane helix</keyword>